<accession>A0ABW3I4R8</accession>
<dbReference type="RefSeq" id="WP_377716172.1">
    <property type="nucleotide sequence ID" value="NZ_JBHTJM010000009.1"/>
</dbReference>
<dbReference type="PANTHER" id="PTHR33734:SF22">
    <property type="entry name" value="MEMBRANE-BOUND LYTIC MUREIN TRANSGLYCOSYLASE D"/>
    <property type="match status" value="1"/>
</dbReference>
<feature type="domain" description="LysM" evidence="3">
    <location>
        <begin position="547"/>
        <end position="591"/>
    </location>
</feature>
<dbReference type="InterPro" id="IPR018392">
    <property type="entry name" value="LysM"/>
</dbReference>
<dbReference type="Pfam" id="PF01476">
    <property type="entry name" value="LysM"/>
    <property type="match status" value="2"/>
</dbReference>
<dbReference type="InterPro" id="IPR023346">
    <property type="entry name" value="Lysozyme-like_dom_sf"/>
</dbReference>
<evidence type="ECO:0000256" key="1">
    <source>
        <dbReference type="ARBA" id="ARBA00007734"/>
    </source>
</evidence>
<keyword evidence="5" id="KW-1185">Reference proteome</keyword>
<dbReference type="InterPro" id="IPR008258">
    <property type="entry name" value="Transglycosylase_SLT_dom_1"/>
</dbReference>
<evidence type="ECO:0000259" key="3">
    <source>
        <dbReference type="PROSITE" id="PS51782"/>
    </source>
</evidence>
<organism evidence="4 5">
    <name type="scientific">Pseudofulvibacter geojedonensis</name>
    <dbReference type="NCBI Taxonomy" id="1123758"/>
    <lineage>
        <taxon>Bacteria</taxon>
        <taxon>Pseudomonadati</taxon>
        <taxon>Bacteroidota</taxon>
        <taxon>Flavobacteriia</taxon>
        <taxon>Flavobacteriales</taxon>
        <taxon>Flavobacteriaceae</taxon>
        <taxon>Pseudofulvibacter</taxon>
    </lineage>
</organism>
<evidence type="ECO:0000313" key="5">
    <source>
        <dbReference type="Proteomes" id="UP001596997"/>
    </source>
</evidence>
<protein>
    <submittedName>
        <fullName evidence="4">LysM peptidoglycan-binding domain-containing protein</fullName>
    </submittedName>
</protein>
<comment type="caution">
    <text evidence="4">The sequence shown here is derived from an EMBL/GenBank/DDBJ whole genome shotgun (WGS) entry which is preliminary data.</text>
</comment>
<dbReference type="SUPFAM" id="SSF54106">
    <property type="entry name" value="LysM domain"/>
    <property type="match status" value="2"/>
</dbReference>
<evidence type="ECO:0000256" key="2">
    <source>
        <dbReference type="SAM" id="MobiDB-lite"/>
    </source>
</evidence>
<dbReference type="InterPro" id="IPR036779">
    <property type="entry name" value="LysM_dom_sf"/>
</dbReference>
<dbReference type="PROSITE" id="PS51782">
    <property type="entry name" value="LYSM"/>
    <property type="match status" value="2"/>
</dbReference>
<gene>
    <name evidence="4" type="ORF">ACFQ1O_11510</name>
</gene>
<dbReference type="InterPro" id="IPR000189">
    <property type="entry name" value="Transglyc_AS"/>
</dbReference>
<feature type="region of interest" description="Disordered" evidence="2">
    <location>
        <begin position="522"/>
        <end position="546"/>
    </location>
</feature>
<dbReference type="EMBL" id="JBHTJM010000009">
    <property type="protein sequence ID" value="MFD0964632.1"/>
    <property type="molecule type" value="Genomic_DNA"/>
</dbReference>
<dbReference type="CDD" id="cd16894">
    <property type="entry name" value="MltD-like"/>
    <property type="match status" value="1"/>
</dbReference>
<dbReference type="Pfam" id="PF01464">
    <property type="entry name" value="SLT"/>
    <property type="match status" value="1"/>
</dbReference>
<dbReference type="PANTHER" id="PTHR33734">
    <property type="entry name" value="LYSM DOMAIN-CONTAINING GPI-ANCHORED PROTEIN 2"/>
    <property type="match status" value="1"/>
</dbReference>
<name>A0ABW3I4R8_9FLAO</name>
<dbReference type="Gene3D" id="3.10.350.10">
    <property type="entry name" value="LysM domain"/>
    <property type="match status" value="2"/>
</dbReference>
<comment type="similarity">
    <text evidence="1">Belongs to the transglycosylase Slt family.</text>
</comment>
<feature type="domain" description="LysM" evidence="3">
    <location>
        <begin position="474"/>
        <end position="517"/>
    </location>
</feature>
<reference evidence="5" key="1">
    <citation type="journal article" date="2019" name="Int. J. Syst. Evol. Microbiol.">
        <title>The Global Catalogue of Microorganisms (GCM) 10K type strain sequencing project: providing services to taxonomists for standard genome sequencing and annotation.</title>
        <authorList>
            <consortium name="The Broad Institute Genomics Platform"/>
            <consortium name="The Broad Institute Genome Sequencing Center for Infectious Disease"/>
            <person name="Wu L."/>
            <person name="Ma J."/>
        </authorList>
    </citation>
    <scope>NUCLEOTIDE SEQUENCE [LARGE SCALE GENOMIC DNA]</scope>
    <source>
        <strain evidence="5">CCUG 62114</strain>
    </source>
</reference>
<dbReference type="Proteomes" id="UP001596997">
    <property type="component" value="Unassembled WGS sequence"/>
</dbReference>
<dbReference type="Gene3D" id="1.10.530.10">
    <property type="match status" value="1"/>
</dbReference>
<dbReference type="SUPFAM" id="SSF53955">
    <property type="entry name" value="Lysozyme-like"/>
    <property type="match status" value="1"/>
</dbReference>
<dbReference type="SMART" id="SM00257">
    <property type="entry name" value="LysM"/>
    <property type="match status" value="2"/>
</dbReference>
<dbReference type="PROSITE" id="PS00922">
    <property type="entry name" value="TRANSGLYCOSYLASE"/>
    <property type="match status" value="1"/>
</dbReference>
<proteinExistence type="inferred from homology"/>
<dbReference type="CDD" id="cd00118">
    <property type="entry name" value="LysM"/>
    <property type="match status" value="2"/>
</dbReference>
<feature type="compositionally biased region" description="Low complexity" evidence="2">
    <location>
        <begin position="532"/>
        <end position="546"/>
    </location>
</feature>
<evidence type="ECO:0000313" key="4">
    <source>
        <dbReference type="EMBL" id="MFD0964632.1"/>
    </source>
</evidence>
<sequence>MKIHYIFFFLLISISYGQEITLDSVPAPEKIKDTLIEQATQIVHKDSVKRINISEKIKDSLSVVTKDTLIKKNLDLVNKEIIVKPIIDTIQKDDVSFIRRRENDSTYVVIDTLDAKELLKIKFDKLKAKIQNVPDHDYAKNIDSLWLKDLYSNDLYATVNNIRLAEVTDTLYYPDLPKDTLINRLARLNDKTPFHIEYNPILHSVIKRFLKNRKKSLERLMALSEFYFPHFEKILDAHNMPLEIKYLAIVESALNPRAKSRVGATGLWQFMYPTGKEHGLDVNSYVDERSDLEKSTIAACEYLTRVYKRFGDWDLALASYNSGPGNVSKAIRRSGGHENYWNIRPFLPRETAGYVPIFQATMYVFEYAKEHNFKPEVPEVRYFETDTIRVRKKLGLEHVSQLFDIKMEDLQFLNPSYKLDIIPVVKGENYLLRLPKQYIGKFVSHENEIYDYAHQAFNTREKPLDDLVNTPNRIRYRVRKGDFLGKIARRYGVGVSKIKRWNGLKSNNLRIGQRLIIYPNHPIKVPKKKKSTNTSSSSSKTSYKTAGSYKVRSGDTLYGIAKKYPGVSADNIKQHNKLRSNSLKPGMILKIPKG</sequence>